<feature type="domain" description="Calcineurin-like phosphoesterase" evidence="4">
    <location>
        <begin position="158"/>
        <end position="394"/>
    </location>
</feature>
<evidence type="ECO:0000259" key="4">
    <source>
        <dbReference type="Pfam" id="PF00149"/>
    </source>
</evidence>
<dbReference type="RefSeq" id="WP_317640106.1">
    <property type="nucleotide sequence ID" value="NZ_JAPMIV010000014.1"/>
</dbReference>
<dbReference type="InterPro" id="IPR029052">
    <property type="entry name" value="Metallo-depent_PP-like"/>
</dbReference>
<dbReference type="CDD" id="cd00838">
    <property type="entry name" value="MPP_superfamily"/>
    <property type="match status" value="1"/>
</dbReference>
<dbReference type="EMBL" id="JAPMIV010000014">
    <property type="protein sequence ID" value="MDV6374780.1"/>
    <property type="molecule type" value="Genomic_DNA"/>
</dbReference>
<evidence type="ECO:0000256" key="2">
    <source>
        <dbReference type="SAM" id="MobiDB-lite"/>
    </source>
</evidence>
<dbReference type="InterPro" id="IPR039331">
    <property type="entry name" value="PAPs-like"/>
</dbReference>
<dbReference type="Pfam" id="PF00149">
    <property type="entry name" value="Metallophos"/>
    <property type="match status" value="1"/>
</dbReference>
<dbReference type="SUPFAM" id="SSF56300">
    <property type="entry name" value="Metallo-dependent phosphatases"/>
    <property type="match status" value="1"/>
</dbReference>
<evidence type="ECO:0000256" key="1">
    <source>
        <dbReference type="ARBA" id="ARBA00022729"/>
    </source>
</evidence>
<dbReference type="Proteomes" id="UP001276150">
    <property type="component" value="Unassembled WGS sequence"/>
</dbReference>
<feature type="chain" id="PRO_5045332253" evidence="3">
    <location>
        <begin position="21"/>
        <end position="472"/>
    </location>
</feature>
<accession>A0ABU4DSC4</accession>
<protein>
    <submittedName>
        <fullName evidence="5">Metallophosphoesterase family protein</fullName>
    </submittedName>
</protein>
<dbReference type="InterPro" id="IPR004843">
    <property type="entry name" value="Calcineurin-like_PHP"/>
</dbReference>
<dbReference type="PANTHER" id="PTHR22953:SF153">
    <property type="entry name" value="PURPLE ACID PHOSPHATASE"/>
    <property type="match status" value="1"/>
</dbReference>
<evidence type="ECO:0000313" key="6">
    <source>
        <dbReference type="Proteomes" id="UP001276150"/>
    </source>
</evidence>
<keyword evidence="1 3" id="KW-0732">Signal</keyword>
<feature type="region of interest" description="Disordered" evidence="2">
    <location>
        <begin position="21"/>
        <end position="53"/>
    </location>
</feature>
<comment type="caution">
    <text evidence="5">The sequence shown here is derived from an EMBL/GenBank/DDBJ whole genome shotgun (WGS) entry which is preliminary data.</text>
</comment>
<organism evidence="5 6">
    <name type="scientific">Deinococcus arenicola</name>
    <dbReference type="NCBI Taxonomy" id="2994950"/>
    <lineage>
        <taxon>Bacteria</taxon>
        <taxon>Thermotogati</taxon>
        <taxon>Deinococcota</taxon>
        <taxon>Deinococci</taxon>
        <taxon>Deinococcales</taxon>
        <taxon>Deinococcaceae</taxon>
        <taxon>Deinococcus</taxon>
    </lineage>
</organism>
<proteinExistence type="predicted"/>
<gene>
    <name evidence="5" type="ORF">ORD21_09290</name>
</gene>
<feature type="signal peptide" evidence="3">
    <location>
        <begin position="1"/>
        <end position="20"/>
    </location>
</feature>
<evidence type="ECO:0000313" key="5">
    <source>
        <dbReference type="EMBL" id="MDV6374780.1"/>
    </source>
</evidence>
<keyword evidence="6" id="KW-1185">Reference proteome</keyword>
<evidence type="ECO:0000256" key="3">
    <source>
        <dbReference type="SAM" id="SignalP"/>
    </source>
</evidence>
<dbReference type="Gene3D" id="3.60.21.10">
    <property type="match status" value="1"/>
</dbReference>
<sequence length="472" mass="50120">MKRWSAVVIAGLLAVAVAQQGGNPPAQKADGQKAPTQKAGGPPAGGGSGVGQTLNLDWPAAPVDTVLGRPTGTGVTVSVRTAQDADVTLVIKGGPADLRLPPQTLTAGQPQHLPISGLNPDTAYTLQVLTKTGSDVDFTVRQTRTFHTARPAGQAFTFVMQADSHMDANSDLNVYAQTLRNEQAAQPDFVVDLGDTFMTDKYTPFQAAEKQYLTQRTMLGTLAPSPLFLTLGNHDGEGLVAGGKAGQQAMNDWSNAMRLKYFPNPVADGFYSVPKGASATPVTNQGAYAWTWGDATFIVLDAYTDSARSGDNNWNATLEGSTSRWKFVFVHQLIGGQGKDGRGGAEAAPFFEWGGKNTDGSAGFAQNRPGWAMPVHNLLVQHHVTAVFHGHDHLYVKQELDGVVYQEVPQPSNARAGNTNSAQEYGYASGTLLGGPGHLRVMVTPQDVKVEYVRTALQDSANAQVGDTYTVK</sequence>
<dbReference type="PANTHER" id="PTHR22953">
    <property type="entry name" value="ACID PHOSPHATASE RELATED"/>
    <property type="match status" value="1"/>
</dbReference>
<reference evidence="5 6" key="1">
    <citation type="submission" date="2022-11" db="EMBL/GenBank/DDBJ databases">
        <title>Deinococcus ZS9-10, Low Temperature and Draught-tolerating, UV-resistant Bacteria from Continental Antarctica.</title>
        <authorList>
            <person name="Cheng L."/>
        </authorList>
    </citation>
    <scope>NUCLEOTIDE SEQUENCE [LARGE SCALE GENOMIC DNA]</scope>
    <source>
        <strain evidence="5 6">ZS9-10</strain>
    </source>
</reference>
<name>A0ABU4DSC4_9DEIO</name>